<feature type="domain" description="GHMP kinase N-terminal" evidence="4">
    <location>
        <begin position="119"/>
        <end position="207"/>
    </location>
</feature>
<dbReference type="STRING" id="401053.AciPR4_3631"/>
<dbReference type="InterPro" id="IPR006204">
    <property type="entry name" value="GHMP_kinase_N_dom"/>
</dbReference>
<name>E8UZP1_TERSS</name>
<dbReference type="Pfam" id="PF00288">
    <property type="entry name" value="GHMP_kinases_N"/>
    <property type="match status" value="1"/>
</dbReference>
<dbReference type="PANTHER" id="PTHR10457">
    <property type="entry name" value="MEVALONATE KINASE/GALACTOKINASE"/>
    <property type="match status" value="1"/>
</dbReference>
<dbReference type="InterPro" id="IPR020568">
    <property type="entry name" value="Ribosomal_Su5_D2-typ_SF"/>
</dbReference>
<protein>
    <submittedName>
        <fullName evidence="6">Galactokinase</fullName>
        <ecNumber evidence="6">2.7.1.6</ecNumber>
    </submittedName>
</protein>
<dbReference type="GO" id="GO:0005829">
    <property type="term" value="C:cytosol"/>
    <property type="evidence" value="ECO:0007669"/>
    <property type="project" value="TreeGrafter"/>
</dbReference>
<keyword evidence="2 6" id="KW-0418">Kinase</keyword>
<dbReference type="AlphaFoldDB" id="E8UZP1"/>
<accession>E8UZP1</accession>
<evidence type="ECO:0000313" key="6">
    <source>
        <dbReference type="EMBL" id="ADV84384.1"/>
    </source>
</evidence>
<gene>
    <name evidence="6" type="ordered locus">AciPR4_3631</name>
</gene>
<dbReference type="Gene3D" id="3.30.230.10">
    <property type="match status" value="1"/>
</dbReference>
<sequence length="476" mass="51439">MAENSSEDASFECEVIATVAAQEFFVPGKSIWVARAPGRLDVMGGNVDYTGGMVLQSLLREAVWVAVQTRSDQTLRILNPGALQFGWVPRLEFRMVDLRDPESLRMLCEQQAGSRWGCYVLGAIYFLMSSYGCGKGGGIDLFIASDLPPNKGVSSSAALEIATLKAVSAAWGVSLHGVTLATAGQWVENIVAGAACGIMDQAAIVCGEENRLLPLLCQPCQIFPLIALPPGIRIWGIDSMESRSTASVGYEKARAAAFMGYKLICRRMGIEVTPDPGSKIPRWTDSRWNGYLSQLAPSQFRDRFERWLPESLSGREFLDCAGEHVDPFTRIDPAEQYPVRAAVRYATEENLRVQMLFALLATPWSEPCNSLRLAGELLLQSHFAYTECGLGSDACDELVARALDAGLPGAKMTGGGAGGVVAVLGRVEDRHVVETIAREYAAQHGADPHLFEGSSAGADSFGVRTVQLAPAKRTQQ</sequence>
<dbReference type="EMBL" id="CP002467">
    <property type="protein sequence ID" value="ADV84384.1"/>
    <property type="molecule type" value="Genomic_DNA"/>
</dbReference>
<dbReference type="InterPro" id="IPR014721">
    <property type="entry name" value="Ribsml_uS5_D2-typ_fold_subgr"/>
</dbReference>
<keyword evidence="6" id="KW-0808">Transferase</keyword>
<dbReference type="GO" id="GO:0005524">
    <property type="term" value="F:ATP binding"/>
    <property type="evidence" value="ECO:0007669"/>
    <property type="project" value="UniProtKB-KW"/>
</dbReference>
<dbReference type="SUPFAM" id="SSF54211">
    <property type="entry name" value="Ribosomal protein S5 domain 2-like"/>
    <property type="match status" value="1"/>
</dbReference>
<evidence type="ECO:0000259" key="4">
    <source>
        <dbReference type="Pfam" id="PF00288"/>
    </source>
</evidence>
<keyword evidence="1" id="KW-0547">Nucleotide-binding</keyword>
<dbReference type="HOGENOM" id="CLU_507552_0_0_0"/>
<evidence type="ECO:0000256" key="3">
    <source>
        <dbReference type="ARBA" id="ARBA00022840"/>
    </source>
</evidence>
<evidence type="ECO:0000313" key="7">
    <source>
        <dbReference type="Proteomes" id="UP000006844"/>
    </source>
</evidence>
<reference evidence="6 7" key="1">
    <citation type="journal article" date="2012" name="Stand. Genomic Sci.">
        <title>Complete genome sequence of Terriglobus saanensis type strain SP1PR4(T), an Acidobacteria from tundra soil.</title>
        <authorList>
            <person name="Rawat S.R."/>
            <person name="Mannisto M.K."/>
            <person name="Starovoytov V."/>
            <person name="Goodwin L."/>
            <person name="Nolan M."/>
            <person name="Hauser L."/>
            <person name="Land M."/>
            <person name="Davenport K.W."/>
            <person name="Woyke T."/>
            <person name="Haggblom M.M."/>
        </authorList>
    </citation>
    <scope>NUCLEOTIDE SEQUENCE</scope>
    <source>
        <strain evidence="7">ATCC BAA-1853 / DSM 23119 / SP1PR4</strain>
    </source>
</reference>
<dbReference type="PIRSF" id="PIRSF000530">
    <property type="entry name" value="Galactokinase"/>
    <property type="match status" value="1"/>
</dbReference>
<dbReference type="Proteomes" id="UP000006844">
    <property type="component" value="Chromosome"/>
</dbReference>
<proteinExistence type="predicted"/>
<dbReference type="KEGG" id="tsa:AciPR4_3631"/>
<dbReference type="InterPro" id="IPR019539">
    <property type="entry name" value="GalKase_N"/>
</dbReference>
<dbReference type="GO" id="GO:0006012">
    <property type="term" value="P:galactose metabolic process"/>
    <property type="evidence" value="ECO:0007669"/>
    <property type="project" value="InterPro"/>
</dbReference>
<dbReference type="InterPro" id="IPR000705">
    <property type="entry name" value="Galactokinase"/>
</dbReference>
<dbReference type="Gene3D" id="3.30.70.890">
    <property type="entry name" value="GHMP kinase, C-terminal domain"/>
    <property type="match status" value="1"/>
</dbReference>
<keyword evidence="3" id="KW-0067">ATP-binding</keyword>
<dbReference type="GO" id="GO:0004335">
    <property type="term" value="F:galactokinase activity"/>
    <property type="evidence" value="ECO:0007669"/>
    <property type="project" value="UniProtKB-EC"/>
</dbReference>
<dbReference type="RefSeq" id="WP_013570114.1">
    <property type="nucleotide sequence ID" value="NC_014963.1"/>
</dbReference>
<dbReference type="PANTHER" id="PTHR10457:SF35">
    <property type="entry name" value="L-ARABINOKINASE"/>
    <property type="match status" value="1"/>
</dbReference>
<dbReference type="OrthoDB" id="250531at2"/>
<dbReference type="EC" id="2.7.1.6" evidence="6"/>
<evidence type="ECO:0000259" key="5">
    <source>
        <dbReference type="Pfam" id="PF10509"/>
    </source>
</evidence>
<dbReference type="PRINTS" id="PR00473">
    <property type="entry name" value="GALCTOKINASE"/>
</dbReference>
<keyword evidence="7" id="KW-1185">Reference proteome</keyword>
<evidence type="ECO:0000256" key="2">
    <source>
        <dbReference type="ARBA" id="ARBA00022777"/>
    </source>
</evidence>
<dbReference type="PRINTS" id="PR00959">
    <property type="entry name" value="MEVGALKINASE"/>
</dbReference>
<dbReference type="Pfam" id="PF10509">
    <property type="entry name" value="GalKase_gal_bdg"/>
    <property type="match status" value="1"/>
</dbReference>
<evidence type="ECO:0000256" key="1">
    <source>
        <dbReference type="ARBA" id="ARBA00022741"/>
    </source>
</evidence>
<dbReference type="InterPro" id="IPR006206">
    <property type="entry name" value="Mevalonate/galactokinase"/>
</dbReference>
<dbReference type="SUPFAM" id="SSF55060">
    <property type="entry name" value="GHMP Kinase, C-terminal domain"/>
    <property type="match status" value="1"/>
</dbReference>
<feature type="domain" description="Galactokinase N-terminal" evidence="5">
    <location>
        <begin position="29"/>
        <end position="68"/>
    </location>
</feature>
<organism evidence="6 7">
    <name type="scientific">Terriglobus saanensis (strain ATCC BAA-1853 / DSM 23119 / SP1PR4)</name>
    <dbReference type="NCBI Taxonomy" id="401053"/>
    <lineage>
        <taxon>Bacteria</taxon>
        <taxon>Pseudomonadati</taxon>
        <taxon>Acidobacteriota</taxon>
        <taxon>Terriglobia</taxon>
        <taxon>Terriglobales</taxon>
        <taxon>Acidobacteriaceae</taxon>
        <taxon>Terriglobus</taxon>
    </lineage>
</organism>
<dbReference type="eggNOG" id="COG0153">
    <property type="taxonomic scope" value="Bacteria"/>
</dbReference>
<dbReference type="InterPro" id="IPR036554">
    <property type="entry name" value="GHMP_kinase_C_sf"/>
</dbReference>